<name>A0A562I858_MICOL</name>
<dbReference type="EMBL" id="VLKE01000001">
    <property type="protein sequence ID" value="TWH67210.1"/>
    <property type="molecule type" value="Genomic_DNA"/>
</dbReference>
<reference evidence="1 2" key="1">
    <citation type="submission" date="2019-07" db="EMBL/GenBank/DDBJ databases">
        <title>R&amp;d 2014.</title>
        <authorList>
            <person name="Klenk H.-P."/>
        </authorList>
    </citation>
    <scope>NUCLEOTIDE SEQUENCE [LARGE SCALE GENOMIC DNA]</scope>
    <source>
        <strain evidence="1 2">DSM 43868</strain>
    </source>
</reference>
<evidence type="ECO:0000313" key="1">
    <source>
        <dbReference type="EMBL" id="TWH67210.1"/>
    </source>
</evidence>
<dbReference type="Proteomes" id="UP000319825">
    <property type="component" value="Unassembled WGS sequence"/>
</dbReference>
<accession>A0A562I858</accession>
<dbReference type="AlphaFoldDB" id="A0A562I858"/>
<comment type="caution">
    <text evidence="1">The sequence shown here is derived from an EMBL/GenBank/DDBJ whole genome shotgun (WGS) entry which is preliminary data.</text>
</comment>
<protein>
    <submittedName>
        <fullName evidence="1">Uncharacterized protein</fullName>
    </submittedName>
</protein>
<sequence>MIRMASIRGSGGVVPKIVCSGGTVTMVAAKASSNAIPRSRRRLVARPMERSGARSVRAARAVPIWHATMGRGRMLPGPLNSVLPQ</sequence>
<evidence type="ECO:0000313" key="2">
    <source>
        <dbReference type="Proteomes" id="UP000319825"/>
    </source>
</evidence>
<proteinExistence type="predicted"/>
<gene>
    <name evidence="1" type="ORF">JD77_02182</name>
</gene>
<organism evidence="1 2">
    <name type="scientific">Micromonospora olivasterospora</name>
    <dbReference type="NCBI Taxonomy" id="1880"/>
    <lineage>
        <taxon>Bacteria</taxon>
        <taxon>Bacillati</taxon>
        <taxon>Actinomycetota</taxon>
        <taxon>Actinomycetes</taxon>
        <taxon>Micromonosporales</taxon>
        <taxon>Micromonosporaceae</taxon>
        <taxon>Micromonospora</taxon>
    </lineage>
</organism>
<keyword evidence="2" id="KW-1185">Reference proteome</keyword>